<evidence type="ECO:0000313" key="2">
    <source>
        <dbReference type="Proteomes" id="UP000634136"/>
    </source>
</evidence>
<name>A0A834SLV1_9FABA</name>
<reference evidence="1" key="1">
    <citation type="submission" date="2020-09" db="EMBL/GenBank/DDBJ databases">
        <title>Genome-Enabled Discovery of Anthraquinone Biosynthesis in Senna tora.</title>
        <authorList>
            <person name="Kang S.-H."/>
            <person name="Pandey R.P."/>
            <person name="Lee C.-M."/>
            <person name="Sim J.-S."/>
            <person name="Jeong J.-T."/>
            <person name="Choi B.-S."/>
            <person name="Jung M."/>
            <person name="Ginzburg D."/>
            <person name="Zhao K."/>
            <person name="Won S.Y."/>
            <person name="Oh T.-J."/>
            <person name="Yu Y."/>
            <person name="Kim N.-H."/>
            <person name="Lee O.R."/>
            <person name="Lee T.-H."/>
            <person name="Bashyal P."/>
            <person name="Kim T.-S."/>
            <person name="Lee W.-H."/>
            <person name="Kawkins C."/>
            <person name="Kim C.-K."/>
            <person name="Kim J.S."/>
            <person name="Ahn B.O."/>
            <person name="Rhee S.Y."/>
            <person name="Sohng J.K."/>
        </authorList>
    </citation>
    <scope>NUCLEOTIDE SEQUENCE</scope>
    <source>
        <tissue evidence="1">Leaf</tissue>
    </source>
</reference>
<dbReference type="EMBL" id="JAAIUW010000013">
    <property type="protein sequence ID" value="KAF7804720.1"/>
    <property type="molecule type" value="Genomic_DNA"/>
</dbReference>
<keyword evidence="2" id="KW-1185">Reference proteome</keyword>
<protein>
    <submittedName>
        <fullName evidence="1">Uncharacterized protein</fullName>
    </submittedName>
</protein>
<gene>
    <name evidence="1" type="ORF">G2W53_043831</name>
</gene>
<proteinExistence type="predicted"/>
<dbReference type="Proteomes" id="UP000634136">
    <property type="component" value="Unassembled WGS sequence"/>
</dbReference>
<sequence length="56" mass="6712">MEYEQGNIWNYLFTTRYDLEAKREIKNARQPASRNVVYQNKVSFSIRTQKRAVIGE</sequence>
<evidence type="ECO:0000313" key="1">
    <source>
        <dbReference type="EMBL" id="KAF7804720.1"/>
    </source>
</evidence>
<dbReference type="AlphaFoldDB" id="A0A834SLV1"/>
<organism evidence="1 2">
    <name type="scientific">Senna tora</name>
    <dbReference type="NCBI Taxonomy" id="362788"/>
    <lineage>
        <taxon>Eukaryota</taxon>
        <taxon>Viridiplantae</taxon>
        <taxon>Streptophyta</taxon>
        <taxon>Embryophyta</taxon>
        <taxon>Tracheophyta</taxon>
        <taxon>Spermatophyta</taxon>
        <taxon>Magnoliopsida</taxon>
        <taxon>eudicotyledons</taxon>
        <taxon>Gunneridae</taxon>
        <taxon>Pentapetalae</taxon>
        <taxon>rosids</taxon>
        <taxon>fabids</taxon>
        <taxon>Fabales</taxon>
        <taxon>Fabaceae</taxon>
        <taxon>Caesalpinioideae</taxon>
        <taxon>Cassia clade</taxon>
        <taxon>Senna</taxon>
    </lineage>
</organism>
<comment type="caution">
    <text evidence="1">The sequence shown here is derived from an EMBL/GenBank/DDBJ whole genome shotgun (WGS) entry which is preliminary data.</text>
</comment>
<accession>A0A834SLV1</accession>